<evidence type="ECO:0000313" key="1">
    <source>
        <dbReference type="EMBL" id="CAF4892510.1"/>
    </source>
</evidence>
<dbReference type="EMBL" id="CAJOBZ010000031">
    <property type="protein sequence ID" value="CAF4892510.1"/>
    <property type="molecule type" value="Genomic_DNA"/>
</dbReference>
<comment type="caution">
    <text evidence="1">The sequence shown here is derived from an EMBL/GenBank/DDBJ whole genome shotgun (WGS) entry which is preliminary data.</text>
</comment>
<reference evidence="1" key="1">
    <citation type="submission" date="2021-02" db="EMBL/GenBank/DDBJ databases">
        <authorList>
            <person name="Steward A R."/>
        </authorList>
    </citation>
    <scope>NUCLEOTIDE SEQUENCE</scope>
</reference>
<keyword evidence="2" id="KW-1185">Reference proteome</keyword>
<organism evidence="1 2">
    <name type="scientific">Pieris macdunnoughi</name>
    <dbReference type="NCBI Taxonomy" id="345717"/>
    <lineage>
        <taxon>Eukaryota</taxon>
        <taxon>Metazoa</taxon>
        <taxon>Ecdysozoa</taxon>
        <taxon>Arthropoda</taxon>
        <taxon>Hexapoda</taxon>
        <taxon>Insecta</taxon>
        <taxon>Pterygota</taxon>
        <taxon>Neoptera</taxon>
        <taxon>Endopterygota</taxon>
        <taxon>Lepidoptera</taxon>
        <taxon>Glossata</taxon>
        <taxon>Ditrysia</taxon>
        <taxon>Papilionoidea</taxon>
        <taxon>Pieridae</taxon>
        <taxon>Pierinae</taxon>
        <taxon>Pieris</taxon>
    </lineage>
</organism>
<dbReference type="Proteomes" id="UP000663880">
    <property type="component" value="Unassembled WGS sequence"/>
</dbReference>
<protein>
    <submittedName>
        <fullName evidence="1">Uncharacterized protein</fullName>
    </submittedName>
</protein>
<gene>
    <name evidence="1" type="ORF">PMACD_LOCUS10599</name>
</gene>
<name>A0A821UME2_9NEOP</name>
<dbReference type="AlphaFoldDB" id="A0A821UME2"/>
<sequence length="79" mass="8911">MVEKLLIKINSPWAAVGELNKAAIVLLAAGEPMRLWYGPRQCTYEGKHGDGLQPKHQRVRLTNLQRPDQVLVPLLLNLE</sequence>
<proteinExistence type="predicted"/>
<evidence type="ECO:0000313" key="2">
    <source>
        <dbReference type="Proteomes" id="UP000663880"/>
    </source>
</evidence>
<accession>A0A821UME2</accession>